<evidence type="ECO:0000259" key="1">
    <source>
        <dbReference type="Pfam" id="PF00248"/>
    </source>
</evidence>
<keyword evidence="3" id="KW-1185">Reference proteome</keyword>
<dbReference type="SUPFAM" id="SSF51430">
    <property type="entry name" value="NAD(P)-linked oxidoreductase"/>
    <property type="match status" value="1"/>
</dbReference>
<accession>A0A1W2HAE5</accession>
<proteinExistence type="predicted"/>
<evidence type="ECO:0000313" key="2">
    <source>
        <dbReference type="EMBL" id="SMD45702.1"/>
    </source>
</evidence>
<dbReference type="STRING" id="758820.SAMN00777080_4363"/>
<dbReference type="InterPro" id="IPR036812">
    <property type="entry name" value="NAD(P)_OxRdtase_dom_sf"/>
</dbReference>
<dbReference type="Proteomes" id="UP000192333">
    <property type="component" value="Chromosome I"/>
</dbReference>
<dbReference type="RefSeq" id="WP_084122658.1">
    <property type="nucleotide sequence ID" value="NZ_LT838813.1"/>
</dbReference>
<evidence type="ECO:0000313" key="3">
    <source>
        <dbReference type="Proteomes" id="UP000192333"/>
    </source>
</evidence>
<name>A0A1W2HAE5_9BACT</name>
<gene>
    <name evidence="2" type="ORF">SAMN00777080_4363</name>
</gene>
<dbReference type="Pfam" id="PF00248">
    <property type="entry name" value="Aldo_ket_red"/>
    <property type="match status" value="1"/>
</dbReference>
<dbReference type="EMBL" id="LT838813">
    <property type="protein sequence ID" value="SMD45702.1"/>
    <property type="molecule type" value="Genomic_DNA"/>
</dbReference>
<dbReference type="OrthoDB" id="9773828at2"/>
<dbReference type="InterPro" id="IPR053135">
    <property type="entry name" value="AKR2_Oxidoreductase"/>
</dbReference>
<dbReference type="InterPro" id="IPR023210">
    <property type="entry name" value="NADP_OxRdtase_dom"/>
</dbReference>
<dbReference type="CDD" id="cd19086">
    <property type="entry name" value="AKR_AKR11C1"/>
    <property type="match status" value="1"/>
</dbReference>
<dbReference type="PANTHER" id="PTHR43312">
    <property type="entry name" value="D-THREO-ALDOSE 1-DEHYDROGENASE"/>
    <property type="match status" value="1"/>
</dbReference>
<dbReference type="Gene3D" id="3.20.20.100">
    <property type="entry name" value="NADP-dependent oxidoreductase domain"/>
    <property type="match status" value="1"/>
</dbReference>
<sequence length="328" mass="36939">MEYRNLGKTGWLVSEISLGTWQVGGGWGKPFDKAHANQIIRSAIDQGINFIDTADVYDGGLSEAAVGKAVRESTERIYVATKCGRKIQPHTNEGYTPKTLRKHVENSLKNTGLNALDLIQLHCPPTEVYYRDEIFELFERLKEEGKILEMGVSVETVDEALAAMKYEVVSTIQIIFNMFRLKPAEELFTQEKINDFGIIARVPLASGLLTGKYNETTEFAPDDHRTFNRQGEAFDKGETFSGVDYETGLKVVDELKALFGEDTFLAEWAIKWILMHPQVSTVIPGASKIDQVLSNVKASEHLPISPYKMDAVKDIYKKYLKKEVHGLW</sequence>
<dbReference type="PANTHER" id="PTHR43312:SF1">
    <property type="entry name" value="NADP-DEPENDENT OXIDOREDUCTASE DOMAIN-CONTAINING PROTEIN"/>
    <property type="match status" value="1"/>
</dbReference>
<feature type="domain" description="NADP-dependent oxidoreductase" evidence="1">
    <location>
        <begin position="15"/>
        <end position="316"/>
    </location>
</feature>
<protein>
    <submittedName>
        <fullName evidence="2">Predicted oxidoreductase</fullName>
    </submittedName>
</protein>
<dbReference type="AlphaFoldDB" id="A0A1W2HAE5"/>
<reference evidence="3" key="1">
    <citation type="submission" date="2017-04" db="EMBL/GenBank/DDBJ databases">
        <authorList>
            <person name="Varghese N."/>
            <person name="Submissions S."/>
        </authorList>
    </citation>
    <scope>NUCLEOTIDE SEQUENCE [LARGE SCALE GENOMIC DNA]</scope>
    <source>
        <strain evidence="3">DSM 16537</strain>
    </source>
</reference>
<organism evidence="2 3">
    <name type="scientific">Aquiflexum balticum DSM 16537</name>
    <dbReference type="NCBI Taxonomy" id="758820"/>
    <lineage>
        <taxon>Bacteria</taxon>
        <taxon>Pseudomonadati</taxon>
        <taxon>Bacteroidota</taxon>
        <taxon>Cytophagia</taxon>
        <taxon>Cytophagales</taxon>
        <taxon>Cyclobacteriaceae</taxon>
        <taxon>Aquiflexum</taxon>
    </lineage>
</organism>